<protein>
    <submittedName>
        <fullName evidence="3">Translesion DNA synthesis-associated protein ImuA</fullName>
    </submittedName>
</protein>
<feature type="region of interest" description="Disordered" evidence="2">
    <location>
        <begin position="199"/>
        <end position="223"/>
    </location>
</feature>
<dbReference type="PANTHER" id="PTHR35369:SF3">
    <property type="entry name" value="TRANSLESION DNA SYNTHESIS-ASSOCIATED PROTEIN IMUA"/>
    <property type="match status" value="1"/>
</dbReference>
<sequence>MEQAIDQLLARPGIWRASETARHTGARGEHIPTGFSVLDTALPGGGFPSGALTEVLHDSHGMGELRLAMPALARLSRGGRWIAMIAPPHIPYAPGLSARGMDLSRVLVVHPTSEQQSRWALEQALRAGTCAAVLAWPEHCDDRSLRRFQLAAETGNSLGLLFRDSLAAGQHSPAALRLRIDSDNGQRLGVRVLKCRGATPGPVQLDDRPAGALHEQQPLPLHN</sequence>
<dbReference type="InterPro" id="IPR017166">
    <property type="entry name" value="UCP037290"/>
</dbReference>
<dbReference type="PIRSF" id="PIRSF037290">
    <property type="entry name" value="UCP037290"/>
    <property type="match status" value="1"/>
</dbReference>
<evidence type="ECO:0000256" key="1">
    <source>
        <dbReference type="ARBA" id="ARBA00022763"/>
    </source>
</evidence>
<dbReference type="Gene3D" id="3.40.50.300">
    <property type="entry name" value="P-loop containing nucleotide triphosphate hydrolases"/>
    <property type="match status" value="1"/>
</dbReference>
<keyword evidence="1" id="KW-0227">DNA damage</keyword>
<dbReference type="Proteomes" id="UP001556709">
    <property type="component" value="Unassembled WGS sequence"/>
</dbReference>
<dbReference type="NCBIfam" id="NF033429">
    <property type="entry name" value="ImuA_translesion"/>
    <property type="match status" value="1"/>
</dbReference>
<evidence type="ECO:0000313" key="4">
    <source>
        <dbReference type="Proteomes" id="UP001556709"/>
    </source>
</evidence>
<accession>A0ABV3TB63</accession>
<reference evidence="3 4" key="1">
    <citation type="submission" date="2024-02" db="EMBL/GenBank/DDBJ databases">
        <title>New especies of Spiribacter isolated from saline water.</title>
        <authorList>
            <person name="Leon M.J."/>
            <person name="De La Haba R."/>
            <person name="Sanchez-Porro C."/>
            <person name="Ventosa A."/>
        </authorList>
    </citation>
    <scope>NUCLEOTIDE SEQUENCE [LARGE SCALE GENOMIC DNA]</scope>
    <source>
        <strain evidence="4">ag22IC6-390</strain>
    </source>
</reference>
<proteinExistence type="predicted"/>
<dbReference type="Pfam" id="PF03846">
    <property type="entry name" value="SulA"/>
    <property type="match status" value="1"/>
</dbReference>
<evidence type="ECO:0000256" key="2">
    <source>
        <dbReference type="SAM" id="MobiDB-lite"/>
    </source>
</evidence>
<gene>
    <name evidence="3" type="primary">imuA</name>
    <name evidence="3" type="ORF">V6X73_01215</name>
</gene>
<dbReference type="PANTHER" id="PTHR35369">
    <property type="entry name" value="BLR3025 PROTEIN-RELATED"/>
    <property type="match status" value="1"/>
</dbReference>
<name>A0ABV3TB63_9GAMM</name>
<dbReference type="InterPro" id="IPR027417">
    <property type="entry name" value="P-loop_NTPase"/>
</dbReference>
<dbReference type="RefSeq" id="WP_367958142.1">
    <property type="nucleotide sequence ID" value="NZ_JBAKFH010000003.1"/>
</dbReference>
<dbReference type="InterPro" id="IPR047610">
    <property type="entry name" value="ImuA_translesion"/>
</dbReference>
<dbReference type="InterPro" id="IPR004596">
    <property type="entry name" value="Cell_div_suppressor_SulA"/>
</dbReference>
<evidence type="ECO:0000313" key="3">
    <source>
        <dbReference type="EMBL" id="MEX0468355.1"/>
    </source>
</evidence>
<comment type="caution">
    <text evidence="3">The sequence shown here is derived from an EMBL/GenBank/DDBJ whole genome shotgun (WGS) entry which is preliminary data.</text>
</comment>
<dbReference type="InterPro" id="IPR050356">
    <property type="entry name" value="SulA_CellDiv_inhibitor"/>
</dbReference>
<organism evidence="3 4">
    <name type="scientific">Spiribacter pallidus</name>
    <dbReference type="NCBI Taxonomy" id="1987936"/>
    <lineage>
        <taxon>Bacteria</taxon>
        <taxon>Pseudomonadati</taxon>
        <taxon>Pseudomonadota</taxon>
        <taxon>Gammaproteobacteria</taxon>
        <taxon>Chromatiales</taxon>
        <taxon>Ectothiorhodospiraceae</taxon>
        <taxon>Spiribacter</taxon>
    </lineage>
</organism>
<dbReference type="SUPFAM" id="SSF52540">
    <property type="entry name" value="P-loop containing nucleoside triphosphate hydrolases"/>
    <property type="match status" value="1"/>
</dbReference>
<dbReference type="EMBL" id="JBAKFM010000001">
    <property type="protein sequence ID" value="MEX0468355.1"/>
    <property type="molecule type" value="Genomic_DNA"/>
</dbReference>
<keyword evidence="4" id="KW-1185">Reference proteome</keyword>